<evidence type="ECO:0000313" key="1">
    <source>
        <dbReference type="Proteomes" id="UP000887580"/>
    </source>
</evidence>
<accession>A0AC35GKP3</accession>
<name>A0AC35GKP3_9BILA</name>
<evidence type="ECO:0000313" key="2">
    <source>
        <dbReference type="WBParaSite" id="PS1159_v2.g6022.t1"/>
    </source>
</evidence>
<protein>
    <submittedName>
        <fullName evidence="2">Uncharacterized protein</fullName>
    </submittedName>
</protein>
<proteinExistence type="predicted"/>
<dbReference type="Proteomes" id="UP000887580">
    <property type="component" value="Unplaced"/>
</dbReference>
<sequence length="102" mass="11591">MTAKLFCPYHYPPPPYYHHQQQQQHLNINSEHFSLPAPPLNNFYCNYSPYPPPPSISKPPGSYDQTIINNQKPYIGVQQHLSTINSSSIPQQQVNMTAAVTP</sequence>
<organism evidence="1 2">
    <name type="scientific">Panagrolaimus sp. PS1159</name>
    <dbReference type="NCBI Taxonomy" id="55785"/>
    <lineage>
        <taxon>Eukaryota</taxon>
        <taxon>Metazoa</taxon>
        <taxon>Ecdysozoa</taxon>
        <taxon>Nematoda</taxon>
        <taxon>Chromadorea</taxon>
        <taxon>Rhabditida</taxon>
        <taxon>Tylenchina</taxon>
        <taxon>Panagrolaimomorpha</taxon>
        <taxon>Panagrolaimoidea</taxon>
        <taxon>Panagrolaimidae</taxon>
        <taxon>Panagrolaimus</taxon>
    </lineage>
</organism>
<reference evidence="2" key="1">
    <citation type="submission" date="2022-11" db="UniProtKB">
        <authorList>
            <consortium name="WormBaseParasite"/>
        </authorList>
    </citation>
    <scope>IDENTIFICATION</scope>
</reference>
<dbReference type="WBParaSite" id="PS1159_v2.g6022.t1">
    <property type="protein sequence ID" value="PS1159_v2.g6022.t1"/>
    <property type="gene ID" value="PS1159_v2.g6022"/>
</dbReference>